<accession>A0A507BMJ8</accession>
<feature type="transmembrane region" description="Helical" evidence="3">
    <location>
        <begin position="47"/>
        <end position="65"/>
    </location>
</feature>
<keyword evidence="3" id="KW-1133">Transmembrane helix</keyword>
<dbReference type="Proteomes" id="UP000319257">
    <property type="component" value="Unassembled WGS sequence"/>
</dbReference>
<dbReference type="OrthoDB" id="10257697at2759"/>
<dbReference type="PANTHER" id="PTHR10281">
    <property type="entry name" value="MEMBRANE-ASSOCIATED PROGESTERONE RECEPTOR COMPONENT-RELATED"/>
    <property type="match status" value="1"/>
</dbReference>
<dbReference type="GeneID" id="41979356"/>
<name>A0A507BMJ8_9PEZI</name>
<feature type="domain" description="Cytochrome b5 heme-binding" evidence="4">
    <location>
        <begin position="97"/>
        <end position="179"/>
    </location>
</feature>
<feature type="region of interest" description="Disordered" evidence="2">
    <location>
        <begin position="1"/>
        <end position="34"/>
    </location>
</feature>
<dbReference type="STRING" id="1093900.A0A507BMJ8"/>
<dbReference type="FunFam" id="3.10.120.10:FF:000018">
    <property type="entry name" value="Heme/steroid binding domain protein, putative"/>
    <property type="match status" value="1"/>
</dbReference>
<dbReference type="SUPFAM" id="SSF55856">
    <property type="entry name" value="Cytochrome b5-like heme/steroid binding domain"/>
    <property type="match status" value="1"/>
</dbReference>
<dbReference type="RefSeq" id="XP_030999709.1">
    <property type="nucleotide sequence ID" value="XM_031134690.1"/>
</dbReference>
<evidence type="ECO:0000256" key="1">
    <source>
        <dbReference type="ARBA" id="ARBA00038357"/>
    </source>
</evidence>
<comment type="caution">
    <text evidence="5">The sequence shown here is derived from an EMBL/GenBank/DDBJ whole genome shotgun (WGS) entry which is preliminary data.</text>
</comment>
<dbReference type="PANTHER" id="PTHR10281:SF76">
    <property type="entry name" value="CALCUTTA CUP-RELATED"/>
    <property type="match status" value="1"/>
</dbReference>
<evidence type="ECO:0000313" key="6">
    <source>
        <dbReference type="Proteomes" id="UP000319257"/>
    </source>
</evidence>
<evidence type="ECO:0000256" key="2">
    <source>
        <dbReference type="SAM" id="MobiDB-lite"/>
    </source>
</evidence>
<sequence length="255" mass="28918">MANSDAEVRQRKPQASSGKEDGSKQGKSRSSKSKIDDEDVYSPWVDIARVLTFFFVASCALSYLISGGESWFWGMQNPPNYLQKSWWENYFRGPIQMTPEELAAFDGKDESKPIYLSINGTIYDVSANRRVYGPGGSYNIFAGVDASRGFVTGCFKEDRNGDMRGVEEMFLPLDDYEVDKHYTADQLRQMRAEELAAAKEKVHDALKHWVDFFAKSKKYHKVGTLKREPGWQGKRKKLCEQAGQGRTPRKLPGAE</sequence>
<protein>
    <recommendedName>
        <fullName evidence="4">Cytochrome b5 heme-binding domain-containing protein</fullName>
    </recommendedName>
</protein>
<dbReference type="InterPro" id="IPR001199">
    <property type="entry name" value="Cyt_B5-like_heme/steroid-bd"/>
</dbReference>
<feature type="compositionally biased region" description="Basic and acidic residues" evidence="2">
    <location>
        <begin position="1"/>
        <end position="10"/>
    </location>
</feature>
<dbReference type="SMART" id="SM01117">
    <property type="entry name" value="Cyt-b5"/>
    <property type="match status" value="1"/>
</dbReference>
<proteinExistence type="inferred from homology"/>
<organism evidence="5 6">
    <name type="scientific">Thyridium curvatum</name>
    <dbReference type="NCBI Taxonomy" id="1093900"/>
    <lineage>
        <taxon>Eukaryota</taxon>
        <taxon>Fungi</taxon>
        <taxon>Dikarya</taxon>
        <taxon>Ascomycota</taxon>
        <taxon>Pezizomycotina</taxon>
        <taxon>Sordariomycetes</taxon>
        <taxon>Sordariomycetidae</taxon>
        <taxon>Thyridiales</taxon>
        <taxon>Thyridiaceae</taxon>
        <taxon>Thyridium</taxon>
    </lineage>
</organism>
<gene>
    <name evidence="5" type="ORF">E0L32_011909</name>
</gene>
<dbReference type="GO" id="GO:0012505">
    <property type="term" value="C:endomembrane system"/>
    <property type="evidence" value="ECO:0007669"/>
    <property type="project" value="TreeGrafter"/>
</dbReference>
<evidence type="ECO:0000256" key="3">
    <source>
        <dbReference type="SAM" id="Phobius"/>
    </source>
</evidence>
<keyword evidence="3" id="KW-0472">Membrane</keyword>
<keyword evidence="3" id="KW-0812">Transmembrane</keyword>
<keyword evidence="6" id="KW-1185">Reference proteome</keyword>
<evidence type="ECO:0000313" key="5">
    <source>
        <dbReference type="EMBL" id="TPX17998.1"/>
    </source>
</evidence>
<reference evidence="5 6" key="1">
    <citation type="submission" date="2019-06" db="EMBL/GenBank/DDBJ databases">
        <title>Draft genome sequence of the filamentous fungus Phialemoniopsis curvata isolated from diesel fuel.</title>
        <authorList>
            <person name="Varaljay V.A."/>
            <person name="Lyon W.J."/>
            <person name="Crouch A.L."/>
            <person name="Drake C.E."/>
            <person name="Hollomon J.M."/>
            <person name="Nadeau L.J."/>
            <person name="Nunn H.S."/>
            <person name="Stevenson B.S."/>
            <person name="Bojanowski C.L."/>
            <person name="Crookes-Goodson W.J."/>
        </authorList>
    </citation>
    <scope>NUCLEOTIDE SEQUENCE [LARGE SCALE GENOMIC DNA]</scope>
    <source>
        <strain evidence="5 6">D216</strain>
    </source>
</reference>
<evidence type="ECO:0000259" key="4">
    <source>
        <dbReference type="SMART" id="SM01117"/>
    </source>
</evidence>
<feature type="region of interest" description="Disordered" evidence="2">
    <location>
        <begin position="230"/>
        <end position="255"/>
    </location>
</feature>
<dbReference type="GO" id="GO:0016020">
    <property type="term" value="C:membrane"/>
    <property type="evidence" value="ECO:0007669"/>
    <property type="project" value="TreeGrafter"/>
</dbReference>
<dbReference type="EMBL" id="SKBQ01000124">
    <property type="protein sequence ID" value="TPX17998.1"/>
    <property type="molecule type" value="Genomic_DNA"/>
</dbReference>
<dbReference type="InterPro" id="IPR036400">
    <property type="entry name" value="Cyt_B5-like_heme/steroid_sf"/>
</dbReference>
<dbReference type="Gene3D" id="3.10.120.10">
    <property type="entry name" value="Cytochrome b5-like heme/steroid binding domain"/>
    <property type="match status" value="1"/>
</dbReference>
<dbReference type="Pfam" id="PF00173">
    <property type="entry name" value="Cyt-b5"/>
    <property type="match status" value="1"/>
</dbReference>
<dbReference type="InParanoid" id="A0A507BMJ8"/>
<comment type="similarity">
    <text evidence="1">Belongs to the cytochrome b5 family. MAPR subfamily.</text>
</comment>
<dbReference type="AlphaFoldDB" id="A0A507BMJ8"/>
<dbReference type="InterPro" id="IPR050577">
    <property type="entry name" value="MAPR/NEUFC/NENF-like"/>
</dbReference>